<dbReference type="EMBL" id="JABBJJ010000511">
    <property type="protein sequence ID" value="NMO23005.1"/>
    <property type="molecule type" value="Genomic_DNA"/>
</dbReference>
<dbReference type="AlphaFoldDB" id="A0A848LY51"/>
<evidence type="ECO:0000313" key="1">
    <source>
        <dbReference type="EMBL" id="NMO23005.1"/>
    </source>
</evidence>
<proteinExistence type="predicted"/>
<sequence length="93" mass="10417">MPPGTPVLVDSYGLMLHDALEGPERFTHAGAAFESEQSQHTMRSMLERCDFLAVEGRGEGQLSASSERWVQEHFAREGFVWKRISPRGTPGDR</sequence>
<accession>A0A848LY51</accession>
<organism evidence="1 2">
    <name type="scientific">Pyxidicoccus fallax</name>
    <dbReference type="NCBI Taxonomy" id="394095"/>
    <lineage>
        <taxon>Bacteria</taxon>
        <taxon>Pseudomonadati</taxon>
        <taxon>Myxococcota</taxon>
        <taxon>Myxococcia</taxon>
        <taxon>Myxococcales</taxon>
        <taxon>Cystobacterineae</taxon>
        <taxon>Myxococcaceae</taxon>
        <taxon>Pyxidicoccus</taxon>
    </lineage>
</organism>
<reference evidence="1 2" key="1">
    <citation type="submission" date="2020-04" db="EMBL/GenBank/DDBJ databases">
        <title>Draft genome of Pyxidicoccus fallax type strain.</title>
        <authorList>
            <person name="Whitworth D.E."/>
        </authorList>
    </citation>
    <scope>NUCLEOTIDE SEQUENCE [LARGE SCALE GENOMIC DNA]</scope>
    <source>
        <strain evidence="1 2">DSM 14698</strain>
    </source>
</reference>
<keyword evidence="2" id="KW-1185">Reference proteome</keyword>
<name>A0A848LY51_9BACT</name>
<gene>
    <name evidence="1" type="ORF">HG543_50330</name>
</gene>
<comment type="caution">
    <text evidence="1">The sequence shown here is derived from an EMBL/GenBank/DDBJ whole genome shotgun (WGS) entry which is preliminary data.</text>
</comment>
<dbReference type="Proteomes" id="UP000518300">
    <property type="component" value="Unassembled WGS sequence"/>
</dbReference>
<dbReference type="RefSeq" id="WP_169352118.1">
    <property type="nucleotide sequence ID" value="NZ_JABBJJ010000511.1"/>
</dbReference>
<evidence type="ECO:0000313" key="2">
    <source>
        <dbReference type="Proteomes" id="UP000518300"/>
    </source>
</evidence>
<protein>
    <submittedName>
        <fullName evidence="1">Uncharacterized protein</fullName>
    </submittedName>
</protein>